<evidence type="ECO:0000313" key="1">
    <source>
        <dbReference type="EMBL" id="KAI4581185.1"/>
    </source>
</evidence>
<organism evidence="1 2">
    <name type="scientific">Ovis ammon polii x Ovis aries</name>
    <dbReference type="NCBI Taxonomy" id="2918886"/>
    <lineage>
        <taxon>Eukaryota</taxon>
        <taxon>Metazoa</taxon>
        <taxon>Chordata</taxon>
        <taxon>Craniata</taxon>
        <taxon>Vertebrata</taxon>
        <taxon>Euteleostomi</taxon>
        <taxon>Mammalia</taxon>
        <taxon>Eutheria</taxon>
        <taxon>Laurasiatheria</taxon>
        <taxon>Artiodactyla</taxon>
        <taxon>Ruminantia</taxon>
        <taxon>Pecora</taxon>
        <taxon>Bovidae</taxon>
        <taxon>Caprinae</taxon>
        <taxon>Ovis</taxon>
    </lineage>
</organism>
<gene>
    <name evidence="1" type="ORF">MJG53_010727</name>
</gene>
<protein>
    <submittedName>
        <fullName evidence="1">Uncharacterized protein</fullName>
    </submittedName>
</protein>
<reference evidence="1" key="1">
    <citation type="submission" date="2022-03" db="EMBL/GenBank/DDBJ databases">
        <title>Genomic analyses of argali, domestic sheep and their hybrids provide insights into chromosomal evolution, heterosis and genetic basis of agronomic traits.</title>
        <authorList>
            <person name="Li M."/>
        </authorList>
    </citation>
    <scope>NUCLEOTIDE SEQUENCE</scope>
    <source>
        <strain evidence="1">F1 hybrid</strain>
    </source>
</reference>
<evidence type="ECO:0000313" key="2">
    <source>
        <dbReference type="Proteomes" id="UP001057279"/>
    </source>
</evidence>
<accession>A0ACB9UV85</accession>
<sequence>MRRGPAGPGPRPQPWSGGAVVGPPQPRHRWPCRGHRAEEAPELPLVAEDKVESYKKTKQAVLLLKKRKAWNDIKKVYASQRMRAGKGKTRNRRRIQRRGPSLIYNETSLELLRLMEAS</sequence>
<dbReference type="EMBL" id="CM043036">
    <property type="protein sequence ID" value="KAI4581185.1"/>
    <property type="molecule type" value="Genomic_DNA"/>
</dbReference>
<proteinExistence type="predicted"/>
<keyword evidence="2" id="KW-1185">Reference proteome</keyword>
<name>A0ACB9UV85_9CETA</name>
<comment type="caution">
    <text evidence="1">The sequence shown here is derived from an EMBL/GenBank/DDBJ whole genome shotgun (WGS) entry which is preliminary data.</text>
</comment>
<dbReference type="Proteomes" id="UP001057279">
    <property type="component" value="Linkage Group LG11"/>
</dbReference>